<dbReference type="CDD" id="cd04301">
    <property type="entry name" value="NAT_SF"/>
    <property type="match status" value="1"/>
</dbReference>
<proteinExistence type="inferred from homology"/>
<dbReference type="EMBL" id="CP034438">
    <property type="protein sequence ID" value="AZN29593.1"/>
    <property type="molecule type" value="Genomic_DNA"/>
</dbReference>
<comment type="similarity">
    <text evidence="3">Belongs to the acetyltransferase family. RimJ subfamily.</text>
</comment>
<dbReference type="KEGG" id="fsl:EJO69_04170"/>
<dbReference type="PROSITE" id="PS51186">
    <property type="entry name" value="GNAT"/>
    <property type="match status" value="1"/>
</dbReference>
<dbReference type="SUPFAM" id="SSF55729">
    <property type="entry name" value="Acyl-CoA N-acyltransferases (Nat)"/>
    <property type="match status" value="1"/>
</dbReference>
<dbReference type="InterPro" id="IPR051531">
    <property type="entry name" value="N-acetyltransferase"/>
</dbReference>
<dbReference type="PANTHER" id="PTHR43792">
    <property type="entry name" value="GNAT FAMILY, PUTATIVE (AFU_ORTHOLOGUE AFUA_3G00765)-RELATED-RELATED"/>
    <property type="match status" value="1"/>
</dbReference>
<dbReference type="InterPro" id="IPR016181">
    <property type="entry name" value="Acyl_CoA_acyltransferase"/>
</dbReference>
<dbReference type="Proteomes" id="UP000270021">
    <property type="component" value="Chromosome"/>
</dbReference>
<keyword evidence="6" id="KW-1185">Reference proteome</keyword>
<accession>A0A3S8Z817</accession>
<evidence type="ECO:0000256" key="1">
    <source>
        <dbReference type="ARBA" id="ARBA00022679"/>
    </source>
</evidence>
<dbReference type="InterPro" id="IPR000182">
    <property type="entry name" value="GNAT_dom"/>
</dbReference>
<dbReference type="GO" id="GO:0005737">
    <property type="term" value="C:cytoplasm"/>
    <property type="evidence" value="ECO:0007669"/>
    <property type="project" value="TreeGrafter"/>
</dbReference>
<name>A0A3S8Z817_9ACTO</name>
<keyword evidence="1 5" id="KW-0808">Transferase</keyword>
<feature type="domain" description="N-acetyltransferase" evidence="4">
    <location>
        <begin position="13"/>
        <end position="177"/>
    </location>
</feature>
<dbReference type="PANTHER" id="PTHR43792:SF8">
    <property type="entry name" value="[RIBOSOMAL PROTEIN US5]-ALANINE N-ACETYLTRANSFERASE"/>
    <property type="match status" value="1"/>
</dbReference>
<sequence length="195" mass="21876">MERLRSPNLRRMTHLRLVTDADAEELTRLLVTSREFLAPFEPRREDSHFELEFQRQVITAKLAAYESGSGVPFVIVEGGTIVGQLSLDRIEFGPYRSAEIGYWVAEHATGRGLATNSVAEALDVAESELGLSRIVAATLPDNEPSMKVLRRSGFVEFGRARSYMEIAGERRDHLMFERILAEAVTGRDGEPDILR</sequence>
<dbReference type="GO" id="GO:0008999">
    <property type="term" value="F:protein-N-terminal-alanine acetyltransferase activity"/>
    <property type="evidence" value="ECO:0007669"/>
    <property type="project" value="TreeGrafter"/>
</dbReference>
<evidence type="ECO:0000313" key="5">
    <source>
        <dbReference type="EMBL" id="AZN29593.1"/>
    </source>
</evidence>
<reference evidence="5 6" key="1">
    <citation type="submission" date="2018-12" db="EMBL/GenBank/DDBJ databases">
        <title>Complete genome sequence of Flaviflexus salsibiostraticola KCTC 33148.</title>
        <authorList>
            <person name="Bae J.-W."/>
        </authorList>
    </citation>
    <scope>NUCLEOTIDE SEQUENCE [LARGE SCALE GENOMIC DNA]</scope>
    <source>
        <strain evidence="5 6">KCTC 33148</strain>
    </source>
</reference>
<dbReference type="Gene3D" id="3.40.630.30">
    <property type="match status" value="1"/>
</dbReference>
<dbReference type="Pfam" id="PF13302">
    <property type="entry name" value="Acetyltransf_3"/>
    <property type="match status" value="1"/>
</dbReference>
<dbReference type="OrthoDB" id="5242221at2"/>
<evidence type="ECO:0000256" key="2">
    <source>
        <dbReference type="ARBA" id="ARBA00023315"/>
    </source>
</evidence>
<evidence type="ECO:0000313" key="6">
    <source>
        <dbReference type="Proteomes" id="UP000270021"/>
    </source>
</evidence>
<protein>
    <submittedName>
        <fullName evidence="5">N-acetyltransferase</fullName>
    </submittedName>
</protein>
<organism evidence="5 6">
    <name type="scientific">Flaviflexus salsibiostraticola</name>
    <dbReference type="NCBI Taxonomy" id="1282737"/>
    <lineage>
        <taxon>Bacteria</taxon>
        <taxon>Bacillati</taxon>
        <taxon>Actinomycetota</taxon>
        <taxon>Actinomycetes</taxon>
        <taxon>Actinomycetales</taxon>
        <taxon>Actinomycetaceae</taxon>
        <taxon>Flaviflexus</taxon>
    </lineage>
</organism>
<gene>
    <name evidence="5" type="ORF">EJO69_04170</name>
</gene>
<evidence type="ECO:0000259" key="4">
    <source>
        <dbReference type="PROSITE" id="PS51186"/>
    </source>
</evidence>
<keyword evidence="2" id="KW-0012">Acyltransferase</keyword>
<evidence type="ECO:0000256" key="3">
    <source>
        <dbReference type="ARBA" id="ARBA00038502"/>
    </source>
</evidence>
<dbReference type="AlphaFoldDB" id="A0A3S8Z817"/>